<gene>
    <name evidence="2" type="ORF">CE91St16_28710</name>
</gene>
<evidence type="ECO:0000259" key="1">
    <source>
        <dbReference type="SMART" id="SM00642"/>
    </source>
</evidence>
<comment type="caution">
    <text evidence="2">The sequence shown here is derived from an EMBL/GenBank/DDBJ whole genome shotgun (WGS) entry which is preliminary data.</text>
</comment>
<organism evidence="2 3">
    <name type="scientific">Alistipes finegoldii</name>
    <dbReference type="NCBI Taxonomy" id="214856"/>
    <lineage>
        <taxon>Bacteria</taxon>
        <taxon>Pseudomonadati</taxon>
        <taxon>Bacteroidota</taxon>
        <taxon>Bacteroidia</taxon>
        <taxon>Bacteroidales</taxon>
        <taxon>Rikenellaceae</taxon>
        <taxon>Alistipes</taxon>
    </lineage>
</organism>
<dbReference type="GO" id="GO:0016798">
    <property type="term" value="F:hydrolase activity, acting on glycosyl bonds"/>
    <property type="evidence" value="ECO:0007669"/>
    <property type="project" value="UniProtKB-KW"/>
</dbReference>
<dbReference type="SUPFAM" id="SSF51011">
    <property type="entry name" value="Glycosyl hydrolase domain"/>
    <property type="match status" value="1"/>
</dbReference>
<dbReference type="InterPro" id="IPR017853">
    <property type="entry name" value="GH"/>
</dbReference>
<evidence type="ECO:0000313" key="3">
    <source>
        <dbReference type="Proteomes" id="UP001055105"/>
    </source>
</evidence>
<evidence type="ECO:0000313" key="2">
    <source>
        <dbReference type="EMBL" id="GKI19963.1"/>
    </source>
</evidence>
<dbReference type="CDD" id="cd11313">
    <property type="entry name" value="AmyAc_arch_bac_AmyA"/>
    <property type="match status" value="1"/>
</dbReference>
<dbReference type="PROSITE" id="PS51257">
    <property type="entry name" value="PROKAR_LIPOPROTEIN"/>
    <property type="match status" value="1"/>
</dbReference>
<proteinExistence type="predicted"/>
<dbReference type="SMART" id="SM00642">
    <property type="entry name" value="Aamy"/>
    <property type="match status" value="1"/>
</dbReference>
<name>A0AA37KSA7_9BACT</name>
<dbReference type="Gene3D" id="3.20.20.80">
    <property type="entry name" value="Glycosidases"/>
    <property type="match status" value="1"/>
</dbReference>
<dbReference type="SUPFAM" id="SSF51445">
    <property type="entry name" value="(Trans)glycosidases"/>
    <property type="match status" value="1"/>
</dbReference>
<dbReference type="Proteomes" id="UP001055105">
    <property type="component" value="Unassembled WGS sequence"/>
</dbReference>
<accession>A0AA37KSA7</accession>
<dbReference type="PANTHER" id="PTHR47786">
    <property type="entry name" value="ALPHA-1,4-GLUCAN:MALTOSE-1-PHOSPHATE MALTOSYLTRANSFERASE"/>
    <property type="match status" value="1"/>
</dbReference>
<dbReference type="EMBL" id="BQOL01000002">
    <property type="protein sequence ID" value="GKI19963.1"/>
    <property type="molecule type" value="Genomic_DNA"/>
</dbReference>
<dbReference type="GO" id="GO:0005975">
    <property type="term" value="P:carbohydrate metabolic process"/>
    <property type="evidence" value="ECO:0007669"/>
    <property type="project" value="InterPro"/>
</dbReference>
<dbReference type="Pfam" id="PF00128">
    <property type="entry name" value="Alpha-amylase"/>
    <property type="match status" value="1"/>
</dbReference>
<sequence length="445" mass="50290">MKRLPALLLAMVLVACGTRPQQPAAHPDWSYNSVVYEMNVRQYTPEGTLAAAARHLPRLRELGVDIVWLMPVYPIGVKERKGTLGSYYAISDYEAVNPEFGTLEDFDRFVADAHRLGLRVILDWVANHTSPDARWIEEHPADWYVRDSLGNTIVQYDWTDIAKLDYGNTDMRAAMAAAMRFWLNRGIDGFRCDMACEVPIDFWQQTLPALRKEYPGIYLLAEGEAPALHDGAFDASYAWELHHLLNDIAQGRKSAADLRAYVARDSAAMPREAFRLMFTSNHDENSWAGTEFERMGDAARVMALLTFTLPNGQPLVYTGQEMGFDHRFEFFEKDPVPAWEHNGFTDFYTALIRLRHENPALAAGERGGQAAYPLGERTPDGLMLFSRTAGGNEVTVAANLSAEEVAFDLPFEGSRREFFTGKEYTGGTRTVLPAWQWQVFAQDRR</sequence>
<dbReference type="AlphaFoldDB" id="A0AA37KSA7"/>
<feature type="domain" description="Glycosyl hydrolase family 13 catalytic" evidence="1">
    <location>
        <begin position="24"/>
        <end position="355"/>
    </location>
</feature>
<protein>
    <submittedName>
        <fullName evidence="2">Alpha-amylase</fullName>
    </submittedName>
</protein>
<dbReference type="PANTHER" id="PTHR47786:SF2">
    <property type="entry name" value="GLYCOSYL HYDROLASE FAMILY 13 CATALYTIC DOMAIN-CONTAINING PROTEIN"/>
    <property type="match status" value="1"/>
</dbReference>
<dbReference type="InterPro" id="IPR006047">
    <property type="entry name" value="GH13_cat_dom"/>
</dbReference>
<reference evidence="2" key="1">
    <citation type="submission" date="2022-01" db="EMBL/GenBank/DDBJ databases">
        <title>Novel bile acid biosynthetic pathways are enriched in the microbiome of centenarians.</title>
        <authorList>
            <person name="Sato Y."/>
            <person name="Atarashi K."/>
            <person name="Plichta R.D."/>
            <person name="Arai Y."/>
            <person name="Sasajima S."/>
            <person name="Kearney M.S."/>
            <person name="Suda W."/>
            <person name="Takeshita K."/>
            <person name="Sasaki T."/>
            <person name="Okamoto S."/>
            <person name="Skelly N.A."/>
            <person name="Okamura Y."/>
            <person name="Vlamakis H."/>
            <person name="Li Y."/>
            <person name="Tanoue T."/>
            <person name="Takei H."/>
            <person name="Nittono H."/>
            <person name="Narushima S."/>
            <person name="Irie J."/>
            <person name="Itoh H."/>
            <person name="Moriya K."/>
            <person name="Sugiura Y."/>
            <person name="Suematsu M."/>
            <person name="Moritoki N."/>
            <person name="Shibata S."/>
            <person name="Littman R.D."/>
            <person name="Fischbach A.M."/>
            <person name="Uwamino Y."/>
            <person name="Inoue T."/>
            <person name="Honda A."/>
            <person name="Hattori M."/>
            <person name="Murai T."/>
            <person name="Xavier J.R."/>
            <person name="Hirose N."/>
            <person name="Honda K."/>
        </authorList>
    </citation>
    <scope>NUCLEOTIDE SEQUENCE</scope>
    <source>
        <strain evidence="2">CE91-St16</strain>
    </source>
</reference>